<dbReference type="SUPFAM" id="SSF55729">
    <property type="entry name" value="Acyl-CoA N-acyltransferases (Nat)"/>
    <property type="match status" value="1"/>
</dbReference>
<dbReference type="InterPro" id="IPR000182">
    <property type="entry name" value="GNAT_dom"/>
</dbReference>
<evidence type="ECO:0000256" key="1">
    <source>
        <dbReference type="ARBA" id="ARBA00022679"/>
    </source>
</evidence>
<keyword evidence="5" id="KW-1185">Reference proteome</keyword>
<dbReference type="NCBIfam" id="NF007853">
    <property type="entry name" value="PRK10562.1"/>
    <property type="match status" value="1"/>
</dbReference>
<evidence type="ECO:0000313" key="5">
    <source>
        <dbReference type="Proteomes" id="UP001172082"/>
    </source>
</evidence>
<evidence type="ECO:0000313" key="4">
    <source>
        <dbReference type="EMBL" id="MDN5202087.1"/>
    </source>
</evidence>
<name>A0ABT8KMX5_9BACT</name>
<dbReference type="EC" id="2.3.1.-" evidence="4"/>
<organism evidence="4 5">
    <name type="scientific">Splendidivirga corallicola</name>
    <dbReference type="NCBI Taxonomy" id="3051826"/>
    <lineage>
        <taxon>Bacteria</taxon>
        <taxon>Pseudomonadati</taxon>
        <taxon>Bacteroidota</taxon>
        <taxon>Cytophagia</taxon>
        <taxon>Cytophagales</taxon>
        <taxon>Splendidivirgaceae</taxon>
        <taxon>Splendidivirga</taxon>
    </lineage>
</organism>
<dbReference type="InterPro" id="IPR016181">
    <property type="entry name" value="Acyl_CoA_acyltransferase"/>
</dbReference>
<dbReference type="PANTHER" id="PTHR43800:SF1">
    <property type="entry name" value="PEPTIDYL-LYSINE N-ACETYLTRANSFERASE YJAB"/>
    <property type="match status" value="1"/>
</dbReference>
<evidence type="ECO:0000259" key="3">
    <source>
        <dbReference type="PROSITE" id="PS51186"/>
    </source>
</evidence>
<protein>
    <submittedName>
        <fullName evidence="4">N-acetyltransferase</fullName>
        <ecNumber evidence="4">2.3.1.-</ecNumber>
    </submittedName>
</protein>
<dbReference type="EMBL" id="JAUJEA010000003">
    <property type="protein sequence ID" value="MDN5202087.1"/>
    <property type="molecule type" value="Genomic_DNA"/>
</dbReference>
<feature type="domain" description="N-acetyltransferase" evidence="3">
    <location>
        <begin position="1"/>
        <end position="140"/>
    </location>
</feature>
<sequence length="141" mass="16642">MIRKYKETDIEALLDVWYKATVVAHPFLGNAFLQKEKKKIREVYIPITETWVFQNEDGLDGFISMMGNEVGAIFVRPEKHGQGIGRKLMDFVHQFHKTLEVEVFKDNKIGRTFYDKYGFKIIKESIHEETQQDLLRMRLDS</sequence>
<keyword evidence="1 4" id="KW-0808">Transferase</keyword>
<keyword evidence="2 4" id="KW-0012">Acyltransferase</keyword>
<dbReference type="GO" id="GO:0016746">
    <property type="term" value="F:acyltransferase activity"/>
    <property type="evidence" value="ECO:0007669"/>
    <property type="project" value="UniProtKB-KW"/>
</dbReference>
<reference evidence="4" key="1">
    <citation type="submission" date="2023-06" db="EMBL/GenBank/DDBJ databases">
        <title>Genomic of Parafulvivirga corallium.</title>
        <authorList>
            <person name="Wang G."/>
        </authorList>
    </citation>
    <scope>NUCLEOTIDE SEQUENCE</scope>
    <source>
        <strain evidence="4">BMA10</strain>
    </source>
</reference>
<gene>
    <name evidence="4" type="ORF">QQ008_11955</name>
</gene>
<proteinExistence type="predicted"/>
<dbReference type="RefSeq" id="WP_346752110.1">
    <property type="nucleotide sequence ID" value="NZ_JAUJEA010000003.1"/>
</dbReference>
<evidence type="ECO:0000256" key="2">
    <source>
        <dbReference type="ARBA" id="ARBA00023315"/>
    </source>
</evidence>
<accession>A0ABT8KMX5</accession>
<dbReference type="Pfam" id="PF13508">
    <property type="entry name" value="Acetyltransf_7"/>
    <property type="match status" value="1"/>
</dbReference>
<dbReference type="PROSITE" id="PS51186">
    <property type="entry name" value="GNAT"/>
    <property type="match status" value="1"/>
</dbReference>
<dbReference type="PANTHER" id="PTHR43800">
    <property type="entry name" value="PEPTIDYL-LYSINE N-ACETYLTRANSFERASE YJAB"/>
    <property type="match status" value="1"/>
</dbReference>
<dbReference type="Proteomes" id="UP001172082">
    <property type="component" value="Unassembled WGS sequence"/>
</dbReference>
<dbReference type="CDD" id="cd04301">
    <property type="entry name" value="NAT_SF"/>
    <property type="match status" value="1"/>
</dbReference>
<dbReference type="Gene3D" id="3.40.630.30">
    <property type="match status" value="1"/>
</dbReference>
<comment type="caution">
    <text evidence="4">The sequence shown here is derived from an EMBL/GenBank/DDBJ whole genome shotgun (WGS) entry which is preliminary data.</text>
</comment>